<dbReference type="PROSITE" id="PS50096">
    <property type="entry name" value="IQ"/>
    <property type="match status" value="3"/>
</dbReference>
<dbReference type="InterPro" id="IPR027417">
    <property type="entry name" value="P-loop_NTPase"/>
</dbReference>
<evidence type="ECO:0008006" key="9">
    <source>
        <dbReference type="Google" id="ProtNLM"/>
    </source>
</evidence>
<evidence type="ECO:0000313" key="8">
    <source>
        <dbReference type="Proteomes" id="UP000233551"/>
    </source>
</evidence>
<evidence type="ECO:0000313" key="7">
    <source>
        <dbReference type="EMBL" id="PKI61291.1"/>
    </source>
</evidence>
<evidence type="ECO:0000256" key="4">
    <source>
        <dbReference type="ARBA" id="ARBA00022860"/>
    </source>
</evidence>
<keyword evidence="5" id="KW-0175">Coiled coil</keyword>
<dbReference type="SMART" id="SM00015">
    <property type="entry name" value="IQ"/>
    <property type="match status" value="5"/>
</dbReference>
<dbReference type="GO" id="GO:0051295">
    <property type="term" value="P:establishment of meiotic spindle localization"/>
    <property type="evidence" value="ECO:0007669"/>
    <property type="project" value="TreeGrafter"/>
</dbReference>
<evidence type="ECO:0000256" key="2">
    <source>
        <dbReference type="ARBA" id="ARBA00022490"/>
    </source>
</evidence>
<dbReference type="PANTHER" id="PTHR22706:SF1">
    <property type="entry name" value="ASSEMBLY FACTOR FOR SPINDLE MICROTUBULES"/>
    <property type="match status" value="1"/>
</dbReference>
<dbReference type="GO" id="GO:0000922">
    <property type="term" value="C:spindle pole"/>
    <property type="evidence" value="ECO:0007669"/>
    <property type="project" value="TreeGrafter"/>
</dbReference>
<sequence>MAELDSRRAEALSDSAKVIQRQIRRHMARKKYNTMRKSSIHVQSMWRGKLACKLLEKMRKATAATKIQKYSRGYLAKIAYEKLKFAAIVLQTASRTIAARNDFIYRRQRRAAIMIQCCWRRHRDYAYFKQLKKTSKVLQCRLKGKFASSKAQRKFYKKLKGKEGSGRPISDLTPPPRSLASSVGAGNLDREPPTRSPRLIRGWGHQSVTPTPPPRSPMSSVGTGELDGGVEVAN</sequence>
<dbReference type="SUPFAM" id="SSF52540">
    <property type="entry name" value="P-loop containing nucleoside triphosphate hydrolases"/>
    <property type="match status" value="2"/>
</dbReference>
<keyword evidence="2" id="KW-0963">Cytoplasm</keyword>
<dbReference type="FunFam" id="1.20.5.190:FF:000001">
    <property type="entry name" value="unconventional myosin-Va"/>
    <property type="match status" value="1"/>
</dbReference>
<name>A0A2I0JYA7_PUNGR</name>
<dbReference type="GO" id="GO:0007051">
    <property type="term" value="P:spindle organization"/>
    <property type="evidence" value="ECO:0007669"/>
    <property type="project" value="TreeGrafter"/>
</dbReference>
<keyword evidence="8" id="KW-1185">Reference proteome</keyword>
<evidence type="ECO:0000256" key="6">
    <source>
        <dbReference type="SAM" id="MobiDB-lite"/>
    </source>
</evidence>
<dbReference type="Gene3D" id="1.20.5.190">
    <property type="match status" value="2"/>
</dbReference>
<reference evidence="7 8" key="1">
    <citation type="submission" date="2017-11" db="EMBL/GenBank/DDBJ databases">
        <title>De-novo sequencing of pomegranate (Punica granatum L.) genome.</title>
        <authorList>
            <person name="Akparov Z."/>
            <person name="Amiraslanov A."/>
            <person name="Hajiyeva S."/>
            <person name="Abbasov M."/>
            <person name="Kaur K."/>
            <person name="Hamwieh A."/>
            <person name="Solovyev V."/>
            <person name="Salamov A."/>
            <person name="Braich B."/>
            <person name="Kosarev P."/>
            <person name="Mahmoud A."/>
            <person name="Hajiyev E."/>
            <person name="Babayeva S."/>
            <person name="Izzatullayeva V."/>
            <person name="Mammadov A."/>
            <person name="Mammadov A."/>
            <person name="Sharifova S."/>
            <person name="Ojaghi J."/>
            <person name="Eynullazada K."/>
            <person name="Bayramov B."/>
            <person name="Abdulazimova A."/>
            <person name="Shahmuradov I."/>
        </authorList>
    </citation>
    <scope>NUCLEOTIDE SEQUENCE [LARGE SCALE GENOMIC DNA]</scope>
    <source>
        <strain evidence="8">cv. AG2017</strain>
        <tissue evidence="7">Leaf</tissue>
    </source>
</reference>
<dbReference type="GO" id="GO:0000278">
    <property type="term" value="P:mitotic cell cycle"/>
    <property type="evidence" value="ECO:0007669"/>
    <property type="project" value="TreeGrafter"/>
</dbReference>
<feature type="region of interest" description="Disordered" evidence="6">
    <location>
        <begin position="158"/>
        <end position="234"/>
    </location>
</feature>
<proteinExistence type="predicted"/>
<organism evidence="7 8">
    <name type="scientific">Punica granatum</name>
    <name type="common">Pomegranate</name>
    <dbReference type="NCBI Taxonomy" id="22663"/>
    <lineage>
        <taxon>Eukaryota</taxon>
        <taxon>Viridiplantae</taxon>
        <taxon>Streptophyta</taxon>
        <taxon>Embryophyta</taxon>
        <taxon>Tracheophyta</taxon>
        <taxon>Spermatophyta</taxon>
        <taxon>Magnoliopsida</taxon>
        <taxon>eudicotyledons</taxon>
        <taxon>Gunneridae</taxon>
        <taxon>Pentapetalae</taxon>
        <taxon>rosids</taxon>
        <taxon>malvids</taxon>
        <taxon>Myrtales</taxon>
        <taxon>Lythraceae</taxon>
        <taxon>Punica</taxon>
    </lineage>
</organism>
<dbReference type="InterPro" id="IPR051185">
    <property type="entry name" value="ASPM"/>
</dbReference>
<dbReference type="PANTHER" id="PTHR22706">
    <property type="entry name" value="ASSEMBLY FACTOR FOR SPINDLE MICROTUBULES"/>
    <property type="match status" value="1"/>
</dbReference>
<dbReference type="InterPro" id="IPR000048">
    <property type="entry name" value="IQ_motif_EF-hand-BS"/>
</dbReference>
<evidence type="ECO:0000256" key="3">
    <source>
        <dbReference type="ARBA" id="ARBA00022737"/>
    </source>
</evidence>
<accession>A0A2I0JYA7</accession>
<gene>
    <name evidence="7" type="ORF">CRG98_018317</name>
</gene>
<dbReference type="AlphaFoldDB" id="A0A2I0JYA7"/>
<comment type="caution">
    <text evidence="7">The sequence shown here is derived from an EMBL/GenBank/DDBJ whole genome shotgun (WGS) entry which is preliminary data.</text>
</comment>
<dbReference type="EMBL" id="PGOL01001055">
    <property type="protein sequence ID" value="PKI61291.1"/>
    <property type="molecule type" value="Genomic_DNA"/>
</dbReference>
<dbReference type="GO" id="GO:0005737">
    <property type="term" value="C:cytoplasm"/>
    <property type="evidence" value="ECO:0007669"/>
    <property type="project" value="UniProtKB-SubCell"/>
</dbReference>
<keyword evidence="3" id="KW-0677">Repeat</keyword>
<dbReference type="Proteomes" id="UP000233551">
    <property type="component" value="Unassembled WGS sequence"/>
</dbReference>
<dbReference type="STRING" id="22663.A0A2I0JYA7"/>
<dbReference type="GO" id="GO:0005516">
    <property type="term" value="F:calmodulin binding"/>
    <property type="evidence" value="ECO:0007669"/>
    <property type="project" value="UniProtKB-KW"/>
</dbReference>
<comment type="subcellular location">
    <subcellularLocation>
        <location evidence="1">Cytoplasm</location>
    </subcellularLocation>
</comment>
<keyword evidence="4" id="KW-0112">Calmodulin-binding</keyword>
<dbReference type="Pfam" id="PF00612">
    <property type="entry name" value="IQ"/>
    <property type="match status" value="4"/>
</dbReference>
<evidence type="ECO:0000256" key="5">
    <source>
        <dbReference type="ARBA" id="ARBA00023054"/>
    </source>
</evidence>
<protein>
    <recommendedName>
        <fullName evidence="9">Myosin motor domain-containing protein</fullName>
    </recommendedName>
</protein>
<evidence type="ECO:0000256" key="1">
    <source>
        <dbReference type="ARBA" id="ARBA00004496"/>
    </source>
</evidence>